<dbReference type="SUPFAM" id="SSF49899">
    <property type="entry name" value="Concanavalin A-like lectins/glucanases"/>
    <property type="match status" value="1"/>
</dbReference>
<dbReference type="InterPro" id="IPR000980">
    <property type="entry name" value="SH2"/>
</dbReference>
<dbReference type="GO" id="GO:0007165">
    <property type="term" value="P:signal transduction"/>
    <property type="evidence" value="ECO:0007669"/>
    <property type="project" value="InterPro"/>
</dbReference>
<evidence type="ECO:0000313" key="5">
    <source>
        <dbReference type="EMBL" id="KAG6515739.1"/>
    </source>
</evidence>
<dbReference type="InterPro" id="IPR013320">
    <property type="entry name" value="ConA-like_dom_sf"/>
</dbReference>
<evidence type="ECO:0000256" key="1">
    <source>
        <dbReference type="ARBA" id="ARBA00022999"/>
    </source>
</evidence>
<evidence type="ECO:0000259" key="4">
    <source>
        <dbReference type="PROSITE" id="PS50001"/>
    </source>
</evidence>
<dbReference type="InterPro" id="IPR001217">
    <property type="entry name" value="STAT"/>
</dbReference>
<dbReference type="AlphaFoldDB" id="A0A8J5HDS5"/>
<evidence type="ECO:0000256" key="3">
    <source>
        <dbReference type="SAM" id="MobiDB-lite"/>
    </source>
</evidence>
<dbReference type="Gene3D" id="3.30.505.10">
    <property type="entry name" value="SH2 domain"/>
    <property type="match status" value="1"/>
</dbReference>
<keyword evidence="1 2" id="KW-0727">SH2 domain</keyword>
<keyword evidence="6" id="KW-1185">Reference proteome</keyword>
<dbReference type="Gene3D" id="2.60.120.200">
    <property type="match status" value="1"/>
</dbReference>
<gene>
    <name evidence="5" type="ORF">ZIOFF_026168</name>
</gene>
<name>A0A8J5HDS5_ZINOF</name>
<feature type="compositionally biased region" description="Polar residues" evidence="3">
    <location>
        <begin position="426"/>
        <end position="437"/>
    </location>
</feature>
<dbReference type="GO" id="GO:0003700">
    <property type="term" value="F:DNA-binding transcription factor activity"/>
    <property type="evidence" value="ECO:0007669"/>
    <property type="project" value="InterPro"/>
</dbReference>
<feature type="domain" description="SH2" evidence="4">
    <location>
        <begin position="617"/>
        <end position="702"/>
    </location>
</feature>
<evidence type="ECO:0000256" key="2">
    <source>
        <dbReference type="PROSITE-ProRule" id="PRU00191"/>
    </source>
</evidence>
<comment type="caution">
    <text evidence="5">The sequence shown here is derived from an EMBL/GenBank/DDBJ whole genome shotgun (WGS) entry which is preliminary data.</text>
</comment>
<dbReference type="PANTHER" id="PTHR11801">
    <property type="entry name" value="SIGNAL TRANSDUCER AND ACTIVATOR OF TRANSCRIPTION"/>
    <property type="match status" value="1"/>
</dbReference>
<reference evidence="5 6" key="1">
    <citation type="submission" date="2020-08" db="EMBL/GenBank/DDBJ databases">
        <title>Plant Genome Project.</title>
        <authorList>
            <person name="Zhang R.-G."/>
        </authorList>
    </citation>
    <scope>NUCLEOTIDE SEQUENCE [LARGE SCALE GENOMIC DNA]</scope>
    <source>
        <tissue evidence="5">Rhizome</tissue>
    </source>
</reference>
<dbReference type="PROSITE" id="PS50001">
    <property type="entry name" value="SH2"/>
    <property type="match status" value="1"/>
</dbReference>
<proteinExistence type="predicted"/>
<dbReference type="InterPro" id="IPR036860">
    <property type="entry name" value="SH2_dom_sf"/>
</dbReference>
<feature type="region of interest" description="Disordered" evidence="3">
    <location>
        <begin position="426"/>
        <end position="453"/>
    </location>
</feature>
<dbReference type="Proteomes" id="UP000734854">
    <property type="component" value="Unassembled WGS sequence"/>
</dbReference>
<evidence type="ECO:0000313" key="6">
    <source>
        <dbReference type="Proteomes" id="UP000734854"/>
    </source>
</evidence>
<sequence>MVDGEQCGEEEYSKLNDLRVRLDRVCHDGGQGGEGSGGGVGVGFTLCFWIYLSGSARPSSVVLKQKKSESEDEIPFIVLNEENKLVLLPLVLIHKEAPSSEHPFPWTDILHTASEIDCPLEKWFHVGCQVAEKYIRLYVDGKLVGEKSLSPLSNKPCQDDIKQIMLIGNDGNLGSYTYQVQILPTTASISDQFVKSPPVKLSFDNSGILDGVEEGGDGVWSIVGGKASCRRNFSLEVVLLDAFGQSVHKDMDVTASLLYADNGSPVEKTRDDSEAPLLLSCDGLEYPSTDRPVMLLRGRATFKLKISQLSSKCDNRLFRVCFRTSHSQRPPFFEAYSCPIGCISRNRTFKTVGFVKRSVPTTVSEIQSLKSSDGLQAIRDVYGNGHLKSSNQSHSKFSPPSKRCKVDGYRSVGELTANETLVQTLRKSQNGRMNSCEGTDSGPSDSDSTDLKDSEARWNGDSFISDVTTFRYCLEGTVERSILLKDLVASLSNEEIAHFAEQVCLYSGCSHHRSQILIAKQLLQEGDDSWNTISQNKQHALWISTIPELNKRFTSIANSTSRPLSAQDLETLHGIAGCGDHLGREEFDRIWHWLYPVAFALSKEWVNKIWGCQSPKWIEGFITREEAEAALKGPEGLHKTGTFVLRFPTSRSWPHPDAGSLIVTYLGTDLVIHHKLLTLDHRVWDSRLLQDMLLEEPELSQLGRQVFSLCQKLNLLGPLLINLLIKQGYSTKECL</sequence>
<dbReference type="EMBL" id="JACMSC010000007">
    <property type="protein sequence ID" value="KAG6515739.1"/>
    <property type="molecule type" value="Genomic_DNA"/>
</dbReference>
<organism evidence="5 6">
    <name type="scientific">Zingiber officinale</name>
    <name type="common">Ginger</name>
    <name type="synonym">Amomum zingiber</name>
    <dbReference type="NCBI Taxonomy" id="94328"/>
    <lineage>
        <taxon>Eukaryota</taxon>
        <taxon>Viridiplantae</taxon>
        <taxon>Streptophyta</taxon>
        <taxon>Embryophyta</taxon>
        <taxon>Tracheophyta</taxon>
        <taxon>Spermatophyta</taxon>
        <taxon>Magnoliopsida</taxon>
        <taxon>Liliopsida</taxon>
        <taxon>Zingiberales</taxon>
        <taxon>Zingiberaceae</taxon>
        <taxon>Zingiber</taxon>
    </lineage>
</organism>
<protein>
    <recommendedName>
        <fullName evidence="4">SH2 domain-containing protein</fullName>
    </recommendedName>
</protein>
<accession>A0A8J5HDS5</accession>
<dbReference type="SUPFAM" id="SSF55550">
    <property type="entry name" value="SH2 domain"/>
    <property type="match status" value="1"/>
</dbReference>